<accession>A0A9X0I0C4</accession>
<organism evidence="2 3">
    <name type="scientific">Micromonospora maris</name>
    <dbReference type="NCBI Taxonomy" id="1003110"/>
    <lineage>
        <taxon>Bacteria</taxon>
        <taxon>Bacillati</taxon>
        <taxon>Actinomycetota</taxon>
        <taxon>Actinomycetes</taxon>
        <taxon>Micromonosporales</taxon>
        <taxon>Micromonosporaceae</taxon>
        <taxon>Micromonospora</taxon>
    </lineage>
</organism>
<feature type="transmembrane region" description="Helical" evidence="1">
    <location>
        <begin position="304"/>
        <end position="324"/>
    </location>
</feature>
<evidence type="ECO:0000313" key="2">
    <source>
        <dbReference type="EMBL" id="KUJ44386.1"/>
    </source>
</evidence>
<dbReference type="RefSeq" id="WP_013733584.1">
    <property type="nucleotide sequence ID" value="NZ_LMWI01000002.1"/>
</dbReference>
<evidence type="ECO:0008006" key="4">
    <source>
        <dbReference type="Google" id="ProtNLM"/>
    </source>
</evidence>
<keyword evidence="1" id="KW-0812">Transmembrane</keyword>
<reference evidence="2 3" key="1">
    <citation type="submission" date="2015-10" db="EMBL/GenBank/DDBJ databases">
        <authorList>
            <person name="Ju K.-S."/>
            <person name="Doroghazi J.R."/>
            <person name="Metcalf W.W."/>
        </authorList>
    </citation>
    <scope>NUCLEOTIDE SEQUENCE [LARGE SCALE GENOMIC DNA]</scope>
    <source>
        <strain evidence="2 3">NRRL B-24793</strain>
    </source>
</reference>
<feature type="transmembrane region" description="Helical" evidence="1">
    <location>
        <begin position="9"/>
        <end position="30"/>
    </location>
</feature>
<protein>
    <recommendedName>
        <fullName evidence="4">DUF3592 domain-containing protein</fullName>
    </recommendedName>
</protein>
<feature type="transmembrane region" description="Helical" evidence="1">
    <location>
        <begin position="112"/>
        <end position="131"/>
    </location>
</feature>
<keyword evidence="3" id="KW-1185">Reference proteome</keyword>
<dbReference type="EMBL" id="LMWI01000002">
    <property type="protein sequence ID" value="KUJ44386.1"/>
    <property type="molecule type" value="Genomic_DNA"/>
</dbReference>
<name>A0A9X0I0C4_9ACTN</name>
<dbReference type="Proteomes" id="UP000053246">
    <property type="component" value="Unassembled WGS sequence"/>
</dbReference>
<dbReference type="AlphaFoldDB" id="A0A9X0I0C4"/>
<proteinExistence type="predicted"/>
<feature type="transmembrane region" description="Helical" evidence="1">
    <location>
        <begin position="197"/>
        <end position="216"/>
    </location>
</feature>
<gene>
    <name evidence="2" type="ORF">ADL17_14370</name>
</gene>
<evidence type="ECO:0000313" key="3">
    <source>
        <dbReference type="Proteomes" id="UP000053246"/>
    </source>
</evidence>
<keyword evidence="1" id="KW-0472">Membrane</keyword>
<feature type="transmembrane region" description="Helical" evidence="1">
    <location>
        <begin position="451"/>
        <end position="468"/>
    </location>
</feature>
<comment type="caution">
    <text evidence="2">The sequence shown here is derived from an EMBL/GenBank/DDBJ whole genome shotgun (WGS) entry which is preliminary data.</text>
</comment>
<sequence>MGAFELHHWLLLSFVTVIFGGVIWMAVLAVDSFRATYGGVAGAVTVEDCVYADTDDGPQWTCSGPFVSADGAVRIDAVKLMPRYGAPWDDGVTVTGRISSPSAGTLHTDGQTWKWATGFTVLLLGIGVYLLRSALRIERQVAPPPVDPELAAISERARAFLTEWDHVLAPSTPAAAAPPPVLAVDAPKRANLAVGKVLIGWLLLVLTIAGTVWHLMEWERRQVASLTGQALGTVTGARLGAEDRIEVAYPDTTGAEWRVRWKPVDPDSYREGGQVPVRYDPAQPYEVMPAYPEFFEIEPRGRTVLVQLILLPGYVLAWAWTWRLGRWLLGACRRGRPAEAWIMVAQLHWGVEPTSFWLELRDADRIWYQRIVWDRRLVRRLAGDPAGGAQLPLSVELRRCPGLRRMYLVDVAGVGRLWPASTARARPPRNYELTPVELHLFGLAESTGRHLAILLALTVLAGGGWLLAGPATAAYLLALIGSYQLWGGGAPWRGFYTLRH</sequence>
<keyword evidence="1" id="KW-1133">Transmembrane helix</keyword>
<evidence type="ECO:0000256" key="1">
    <source>
        <dbReference type="SAM" id="Phobius"/>
    </source>
</evidence>